<feature type="non-terminal residue" evidence="2">
    <location>
        <position position="77"/>
    </location>
</feature>
<dbReference type="EMBL" id="BTSY01000001">
    <property type="protein sequence ID" value="GMT10001.1"/>
    <property type="molecule type" value="Genomic_DNA"/>
</dbReference>
<proteinExistence type="predicted"/>
<dbReference type="Proteomes" id="UP001432322">
    <property type="component" value="Unassembled WGS sequence"/>
</dbReference>
<evidence type="ECO:0000313" key="2">
    <source>
        <dbReference type="EMBL" id="GMT10001.1"/>
    </source>
</evidence>
<protein>
    <submittedName>
        <fullName evidence="2">Uncharacterized protein</fullName>
    </submittedName>
</protein>
<evidence type="ECO:0000313" key="3">
    <source>
        <dbReference type="Proteomes" id="UP001432322"/>
    </source>
</evidence>
<reference evidence="2" key="1">
    <citation type="submission" date="2023-10" db="EMBL/GenBank/DDBJ databases">
        <title>Genome assembly of Pristionchus species.</title>
        <authorList>
            <person name="Yoshida K."/>
            <person name="Sommer R.J."/>
        </authorList>
    </citation>
    <scope>NUCLEOTIDE SEQUENCE</scope>
    <source>
        <strain evidence="2">RS5133</strain>
    </source>
</reference>
<feature type="non-terminal residue" evidence="2">
    <location>
        <position position="1"/>
    </location>
</feature>
<feature type="compositionally biased region" description="Polar residues" evidence="1">
    <location>
        <begin position="15"/>
        <end position="31"/>
    </location>
</feature>
<feature type="region of interest" description="Disordered" evidence="1">
    <location>
        <begin position="1"/>
        <end position="77"/>
    </location>
</feature>
<gene>
    <name evidence="2" type="ORF">PFISCL1PPCAC_1298</name>
</gene>
<feature type="compositionally biased region" description="Basic and acidic residues" evidence="1">
    <location>
        <begin position="33"/>
        <end position="60"/>
    </location>
</feature>
<evidence type="ECO:0000256" key="1">
    <source>
        <dbReference type="SAM" id="MobiDB-lite"/>
    </source>
</evidence>
<comment type="caution">
    <text evidence="2">The sequence shown here is derived from an EMBL/GenBank/DDBJ whole genome shotgun (WGS) entry which is preliminary data.</text>
</comment>
<sequence length="77" mass="8928">FSRFERFPPPFAPTNLYSTNNGSPHHSQPNFPRSEKKEQARADRKEKAVHHQEDSEERRGSRASTVDRYCQSLGGHF</sequence>
<keyword evidence="3" id="KW-1185">Reference proteome</keyword>
<name>A0AAV5US64_9BILA</name>
<dbReference type="AlphaFoldDB" id="A0AAV5US64"/>
<accession>A0AAV5US64</accession>
<organism evidence="2 3">
    <name type="scientific">Pristionchus fissidentatus</name>
    <dbReference type="NCBI Taxonomy" id="1538716"/>
    <lineage>
        <taxon>Eukaryota</taxon>
        <taxon>Metazoa</taxon>
        <taxon>Ecdysozoa</taxon>
        <taxon>Nematoda</taxon>
        <taxon>Chromadorea</taxon>
        <taxon>Rhabditida</taxon>
        <taxon>Rhabditina</taxon>
        <taxon>Diplogasteromorpha</taxon>
        <taxon>Diplogasteroidea</taxon>
        <taxon>Neodiplogasteridae</taxon>
        <taxon>Pristionchus</taxon>
    </lineage>
</organism>